<feature type="domain" description="N-acetyltransferase" evidence="3">
    <location>
        <begin position="1"/>
        <end position="151"/>
    </location>
</feature>
<evidence type="ECO:0000256" key="2">
    <source>
        <dbReference type="ARBA" id="ARBA00023315"/>
    </source>
</evidence>
<evidence type="ECO:0000313" key="5">
    <source>
        <dbReference type="Proteomes" id="UP001570417"/>
    </source>
</evidence>
<keyword evidence="2 4" id="KW-0012">Acyltransferase</keyword>
<gene>
    <name evidence="4" type="ORF">AB4566_19485</name>
</gene>
<keyword evidence="5" id="KW-1185">Reference proteome</keyword>
<protein>
    <submittedName>
        <fullName evidence="4">GNAT family N-acetyltransferase</fullName>
        <ecNumber evidence="4">2.3.1.-</ecNumber>
    </submittedName>
</protein>
<dbReference type="PANTHER" id="PTHR43800">
    <property type="entry name" value="PEPTIDYL-LYSINE N-ACETYLTRANSFERASE YJAB"/>
    <property type="match status" value="1"/>
</dbReference>
<dbReference type="PANTHER" id="PTHR43800:SF1">
    <property type="entry name" value="PEPTIDYL-LYSINE N-ACETYLTRANSFERASE YJAB"/>
    <property type="match status" value="1"/>
</dbReference>
<name>A0ABV4NGM8_9VIBR</name>
<dbReference type="InterPro" id="IPR016181">
    <property type="entry name" value="Acyl_CoA_acyltransferase"/>
</dbReference>
<evidence type="ECO:0000259" key="3">
    <source>
        <dbReference type="PROSITE" id="PS51186"/>
    </source>
</evidence>
<proteinExistence type="predicted"/>
<dbReference type="Proteomes" id="UP001570417">
    <property type="component" value="Unassembled WGS sequence"/>
</dbReference>
<evidence type="ECO:0000256" key="1">
    <source>
        <dbReference type="ARBA" id="ARBA00022679"/>
    </source>
</evidence>
<dbReference type="Gene3D" id="3.40.630.30">
    <property type="match status" value="1"/>
</dbReference>
<dbReference type="CDD" id="cd04301">
    <property type="entry name" value="NAT_SF"/>
    <property type="match status" value="1"/>
</dbReference>
<accession>A0ABV4NGM8</accession>
<reference evidence="4 5" key="1">
    <citation type="journal article" date="2024" name="ISME J.">
        <title>Tailless and filamentous prophages are predominant in marine Vibrio.</title>
        <authorList>
            <person name="Steensen K."/>
            <person name="Seneca J."/>
            <person name="Bartlau N."/>
            <person name="Yu X.A."/>
            <person name="Hussain F.A."/>
            <person name="Polz M.F."/>
        </authorList>
    </citation>
    <scope>NUCLEOTIDE SEQUENCE [LARGE SCALE GENOMIC DNA]</scope>
    <source>
        <strain evidence="4 5">10N.222.51.A1</strain>
    </source>
</reference>
<comment type="caution">
    <text evidence="4">The sequence shown here is derived from an EMBL/GenBank/DDBJ whole genome shotgun (WGS) entry which is preliminary data.</text>
</comment>
<dbReference type="Pfam" id="PF13673">
    <property type="entry name" value="Acetyltransf_10"/>
    <property type="match status" value="1"/>
</dbReference>
<dbReference type="InterPro" id="IPR000182">
    <property type="entry name" value="GNAT_dom"/>
</dbReference>
<dbReference type="EC" id="2.3.1.-" evidence="4"/>
<dbReference type="RefSeq" id="WP_372267920.1">
    <property type="nucleotide sequence ID" value="NZ_JBFRUW010000084.1"/>
</dbReference>
<dbReference type="SUPFAM" id="SSF55729">
    <property type="entry name" value="Acyl-CoA N-acyltransferases (Nat)"/>
    <property type="match status" value="1"/>
</dbReference>
<evidence type="ECO:0000313" key="4">
    <source>
        <dbReference type="EMBL" id="MFA0570453.1"/>
    </source>
</evidence>
<keyword evidence="1 4" id="KW-0808">Transferase</keyword>
<dbReference type="EMBL" id="JBFRUW010000084">
    <property type="protein sequence ID" value="MFA0570453.1"/>
    <property type="molecule type" value="Genomic_DNA"/>
</dbReference>
<sequence length="151" mass="17409">MIRPSIETDIRTILDIWFNASIKAHDFVAADFWQSQVDNMRDIYLPASQNFVFELDSDVVGFYSLYENTLAAIFVSPEIQRKGIGKQLIAHAKAQVENGKTDEKEEQKLILNVYAENEASFNFYLSQGFEVESQHKCEHTGCLEYMMKLKN</sequence>
<dbReference type="GO" id="GO:0016746">
    <property type="term" value="F:acyltransferase activity"/>
    <property type="evidence" value="ECO:0007669"/>
    <property type="project" value="UniProtKB-KW"/>
</dbReference>
<dbReference type="PROSITE" id="PS51186">
    <property type="entry name" value="GNAT"/>
    <property type="match status" value="1"/>
</dbReference>
<organism evidence="4 5">
    <name type="scientific">Vibrio gallaecicus</name>
    <dbReference type="NCBI Taxonomy" id="552386"/>
    <lineage>
        <taxon>Bacteria</taxon>
        <taxon>Pseudomonadati</taxon>
        <taxon>Pseudomonadota</taxon>
        <taxon>Gammaproteobacteria</taxon>
        <taxon>Vibrionales</taxon>
        <taxon>Vibrionaceae</taxon>
        <taxon>Vibrio</taxon>
    </lineage>
</organism>